<dbReference type="KEGG" id="acab:QRX50_29150"/>
<feature type="region of interest" description="Disordered" evidence="1">
    <location>
        <begin position="184"/>
        <end position="214"/>
    </location>
</feature>
<evidence type="ECO:0000256" key="1">
    <source>
        <dbReference type="SAM" id="MobiDB-lite"/>
    </source>
</evidence>
<feature type="compositionally biased region" description="Basic and acidic residues" evidence="1">
    <location>
        <begin position="91"/>
        <end position="101"/>
    </location>
</feature>
<sequence length="214" mass="22186">MDEAGVLALVGQAVTDVRAGGADAEQLLAALSALHALRASLAEWEPELITAARVAGVSWAALAPSLGVTSRQAAERRYLRLQPSATGEATGEGRIDAQRDRRAGDRAVSEWARRNAVVLRRLAAHVTAAQGMSAAGRRAAAGVERALAADDASALLEPLAATRRHLVAGHADLADRVVDIGAESSRVRDQAISDRRRRTTGGVPDGGSTPGPAE</sequence>
<keyword evidence="3" id="KW-1185">Reference proteome</keyword>
<dbReference type="EMBL" id="CP127294">
    <property type="protein sequence ID" value="WIX75567.1"/>
    <property type="molecule type" value="Genomic_DNA"/>
</dbReference>
<feature type="region of interest" description="Disordered" evidence="1">
    <location>
        <begin position="82"/>
        <end position="101"/>
    </location>
</feature>
<feature type="compositionally biased region" description="Basic and acidic residues" evidence="1">
    <location>
        <begin position="185"/>
        <end position="194"/>
    </location>
</feature>
<evidence type="ECO:0000313" key="2">
    <source>
        <dbReference type="EMBL" id="WIX75567.1"/>
    </source>
</evidence>
<evidence type="ECO:0000313" key="3">
    <source>
        <dbReference type="Proteomes" id="UP001236014"/>
    </source>
</evidence>
<dbReference type="Proteomes" id="UP001236014">
    <property type="component" value="Chromosome"/>
</dbReference>
<protein>
    <submittedName>
        <fullName evidence="2">HSP18 transcriptional regulator</fullName>
    </submittedName>
</protein>
<name>A0A9Y2MUD8_9PSEU</name>
<gene>
    <name evidence="2" type="ORF">QRX50_29150</name>
</gene>
<proteinExistence type="predicted"/>
<feature type="compositionally biased region" description="Gly residues" evidence="1">
    <location>
        <begin position="203"/>
        <end position="214"/>
    </location>
</feature>
<reference evidence="2 3" key="1">
    <citation type="submission" date="2023-06" db="EMBL/GenBank/DDBJ databases">
        <authorList>
            <person name="Oyuntsetseg B."/>
            <person name="Kim S.B."/>
        </authorList>
    </citation>
    <scope>NUCLEOTIDE SEQUENCE [LARGE SCALE GENOMIC DNA]</scope>
    <source>
        <strain evidence="2 3">2-15</strain>
    </source>
</reference>
<dbReference type="AlphaFoldDB" id="A0A9Y2MUD8"/>
<organism evidence="2 3">
    <name type="scientific">Amycolatopsis carbonis</name>
    <dbReference type="NCBI Taxonomy" id="715471"/>
    <lineage>
        <taxon>Bacteria</taxon>
        <taxon>Bacillati</taxon>
        <taxon>Actinomycetota</taxon>
        <taxon>Actinomycetes</taxon>
        <taxon>Pseudonocardiales</taxon>
        <taxon>Pseudonocardiaceae</taxon>
        <taxon>Amycolatopsis</taxon>
    </lineage>
</organism>
<dbReference type="RefSeq" id="WP_285966337.1">
    <property type="nucleotide sequence ID" value="NZ_CP127294.1"/>
</dbReference>
<accession>A0A9Y2MUD8</accession>